<comment type="caution">
    <text evidence="3">The sequence shown here is derived from an EMBL/GenBank/DDBJ whole genome shotgun (WGS) entry which is preliminary data.</text>
</comment>
<dbReference type="InterPro" id="IPR050300">
    <property type="entry name" value="GDXG_lipolytic_enzyme"/>
</dbReference>
<dbReference type="Gene3D" id="3.40.50.1820">
    <property type="entry name" value="alpha/beta hydrolase"/>
    <property type="match status" value="1"/>
</dbReference>
<gene>
    <name evidence="3" type="ORF">KTT_46610</name>
</gene>
<dbReference type="SUPFAM" id="SSF53474">
    <property type="entry name" value="alpha/beta-Hydrolases"/>
    <property type="match status" value="1"/>
</dbReference>
<name>A0A402A6P0_9CHLR</name>
<accession>A0A402A6P0</accession>
<dbReference type="Pfam" id="PF20434">
    <property type="entry name" value="BD-FAE"/>
    <property type="match status" value="1"/>
</dbReference>
<protein>
    <recommendedName>
        <fullName evidence="2">BD-FAE-like domain-containing protein</fullName>
    </recommendedName>
</protein>
<feature type="domain" description="BD-FAE-like" evidence="2">
    <location>
        <begin position="29"/>
        <end position="224"/>
    </location>
</feature>
<dbReference type="PANTHER" id="PTHR48081">
    <property type="entry name" value="AB HYDROLASE SUPERFAMILY PROTEIN C4A8.06C"/>
    <property type="match status" value="1"/>
</dbReference>
<dbReference type="GO" id="GO:0016787">
    <property type="term" value="F:hydrolase activity"/>
    <property type="evidence" value="ECO:0007669"/>
    <property type="project" value="UniProtKB-KW"/>
</dbReference>
<dbReference type="AlphaFoldDB" id="A0A402A6P0"/>
<keyword evidence="4" id="KW-1185">Reference proteome</keyword>
<dbReference type="RefSeq" id="WP_126582337.1">
    <property type="nucleotide sequence ID" value="NZ_BIFR01000002.1"/>
</dbReference>
<dbReference type="InterPro" id="IPR029058">
    <property type="entry name" value="AB_hydrolase_fold"/>
</dbReference>
<dbReference type="InterPro" id="IPR049492">
    <property type="entry name" value="BD-FAE-like_dom"/>
</dbReference>
<dbReference type="OrthoDB" id="179999at2"/>
<proteinExistence type="predicted"/>
<dbReference type="Proteomes" id="UP000287352">
    <property type="component" value="Unassembled WGS sequence"/>
</dbReference>
<sequence>MTNIHRNDEPGFQKFTSAYGNKRQQFGEFYLPEQSGVHPVVILIHGGFWRAPHGLSLMSGLAEDLVQRGIAVWNIEYRRVGDPGGGWPGTLQDVARAADYLKRLAKTFPIDLQRVVAVGHSAGGHLALWLAARRQFKPGSILTRTTPPLELVGIISQAGVSDLTIAWHEHLGGDAVVEFLGGELDEVPERYTEASPTSFLPLGLPQVLIHGTDDTRVPLSMSQSYLAHAIEAGDDVHLITLEGADHFVVIDAASLAWKQTVSEIESLLEPASEHL</sequence>
<reference evidence="4" key="1">
    <citation type="submission" date="2018-12" db="EMBL/GenBank/DDBJ databases">
        <title>Tengunoibacter tsumagoiensis gen. nov., sp. nov., Dictyobacter kobayashii sp. nov., D. alpinus sp. nov., and D. joshuensis sp. nov. and description of Dictyobacteraceae fam. nov. within the order Ktedonobacterales isolated from Tengu-no-mugimeshi.</title>
        <authorList>
            <person name="Wang C.M."/>
            <person name="Zheng Y."/>
            <person name="Sakai Y."/>
            <person name="Toyoda A."/>
            <person name="Minakuchi Y."/>
            <person name="Abe K."/>
            <person name="Yokota A."/>
            <person name="Yabe S."/>
        </authorList>
    </citation>
    <scope>NUCLEOTIDE SEQUENCE [LARGE SCALE GENOMIC DNA]</scope>
    <source>
        <strain evidence="4">Uno3</strain>
    </source>
</reference>
<dbReference type="PANTHER" id="PTHR48081:SF33">
    <property type="entry name" value="KYNURENINE FORMAMIDASE"/>
    <property type="match status" value="1"/>
</dbReference>
<evidence type="ECO:0000313" key="4">
    <source>
        <dbReference type="Proteomes" id="UP000287352"/>
    </source>
</evidence>
<evidence type="ECO:0000259" key="2">
    <source>
        <dbReference type="Pfam" id="PF20434"/>
    </source>
</evidence>
<evidence type="ECO:0000256" key="1">
    <source>
        <dbReference type="ARBA" id="ARBA00022801"/>
    </source>
</evidence>
<organism evidence="3 4">
    <name type="scientific">Tengunoibacter tsumagoiensis</name>
    <dbReference type="NCBI Taxonomy" id="2014871"/>
    <lineage>
        <taxon>Bacteria</taxon>
        <taxon>Bacillati</taxon>
        <taxon>Chloroflexota</taxon>
        <taxon>Ktedonobacteria</taxon>
        <taxon>Ktedonobacterales</taxon>
        <taxon>Dictyobacteraceae</taxon>
        <taxon>Tengunoibacter</taxon>
    </lineage>
</organism>
<keyword evidence="1" id="KW-0378">Hydrolase</keyword>
<dbReference type="EMBL" id="BIFR01000002">
    <property type="protein sequence ID" value="GCE14802.1"/>
    <property type="molecule type" value="Genomic_DNA"/>
</dbReference>
<evidence type="ECO:0000313" key="3">
    <source>
        <dbReference type="EMBL" id="GCE14802.1"/>
    </source>
</evidence>